<dbReference type="InterPro" id="IPR036890">
    <property type="entry name" value="HATPase_C_sf"/>
</dbReference>
<dbReference type="Gene3D" id="1.10.287.130">
    <property type="match status" value="1"/>
</dbReference>
<dbReference type="SUPFAM" id="SSF55874">
    <property type="entry name" value="ATPase domain of HSP90 chaperone/DNA topoisomerase II/histidine kinase"/>
    <property type="match status" value="1"/>
</dbReference>
<dbReference type="EC" id="2.7.13.3" evidence="3"/>
<evidence type="ECO:0000256" key="2">
    <source>
        <dbReference type="ARBA" id="ARBA00004651"/>
    </source>
</evidence>
<keyword evidence="7 13" id="KW-0812">Transmembrane</keyword>
<evidence type="ECO:0000256" key="7">
    <source>
        <dbReference type="ARBA" id="ARBA00022692"/>
    </source>
</evidence>
<dbReference type="InterPro" id="IPR004358">
    <property type="entry name" value="Sig_transdc_His_kin-like_C"/>
</dbReference>
<keyword evidence="10" id="KW-0902">Two-component regulatory system</keyword>
<evidence type="ECO:0000256" key="3">
    <source>
        <dbReference type="ARBA" id="ARBA00012438"/>
    </source>
</evidence>
<name>A0A3P7P532_9FIRM</name>
<evidence type="ECO:0000256" key="9">
    <source>
        <dbReference type="ARBA" id="ARBA00022989"/>
    </source>
</evidence>
<dbReference type="InterPro" id="IPR050351">
    <property type="entry name" value="BphY/WalK/GraS-like"/>
</dbReference>
<sequence>MVSIRQQWLSVLIFIAVLSVAVNALVLSALINRYFLEYTTKNYEAHVEQITLYSQRSLQNLDVNKNQMVMDMETHLSDPITSIKLYDALGELLIEVSKDQRFGPDMMREGMMSSMMGGFFEEMDRIDLKDDTGAKIGQLNILRYSSLENSMATRMFRVALFTNSLISVGLVIIMSVVIGLIVSKKMSRDLKDTSVLAQKIDIGEDLEIHSSKVMEIRIIQERLEALRSKLKLKQRSRKNLTDALLHQTRTPLTILKSHFEGYEDGLIHFTEDEIKTCENQIEDLTVIIENMSGMIDADQDMDEVRVEEIDVHAMLTRIVKGLSVQFERKGITLMLNSHEKIKIKSDPYKLSQAIYNILTNAYKYTNGNGRVVVNYQEKDGRVCISVKDDGIGIEKEEIGQIFNAYYRGGNANKTQGEGIGLHVVKENLKSIQGTVDVTSMLNVGTEFTIKIPKVI</sequence>
<evidence type="ECO:0000256" key="6">
    <source>
        <dbReference type="ARBA" id="ARBA00022679"/>
    </source>
</evidence>
<dbReference type="KEGG" id="cbar:PATL70BA_2757"/>
<dbReference type="EMBL" id="LR130778">
    <property type="protein sequence ID" value="VDN48660.1"/>
    <property type="molecule type" value="Genomic_DNA"/>
</dbReference>
<accession>A0A3P7P532</accession>
<feature type="domain" description="Histidine kinase" evidence="14">
    <location>
        <begin position="243"/>
        <end position="455"/>
    </location>
</feature>
<evidence type="ECO:0000256" key="1">
    <source>
        <dbReference type="ARBA" id="ARBA00000085"/>
    </source>
</evidence>
<dbReference type="GO" id="GO:0016036">
    <property type="term" value="P:cellular response to phosphate starvation"/>
    <property type="evidence" value="ECO:0007669"/>
    <property type="project" value="TreeGrafter"/>
</dbReference>
<gene>
    <name evidence="15" type="ORF">PATL70BA_2757</name>
</gene>
<reference evidence="15 16" key="1">
    <citation type="submission" date="2018-09" db="EMBL/GenBank/DDBJ databases">
        <authorList>
            <person name="Postec A."/>
        </authorList>
    </citation>
    <scope>NUCLEOTIDE SEQUENCE [LARGE SCALE GENOMIC DNA]</scope>
    <source>
        <strain evidence="15">70B-A</strain>
    </source>
</reference>
<evidence type="ECO:0000256" key="4">
    <source>
        <dbReference type="ARBA" id="ARBA00022475"/>
    </source>
</evidence>
<dbReference type="Pfam" id="PF02518">
    <property type="entry name" value="HATPase_c"/>
    <property type="match status" value="1"/>
</dbReference>
<dbReference type="InterPro" id="IPR005467">
    <property type="entry name" value="His_kinase_dom"/>
</dbReference>
<dbReference type="InterPro" id="IPR003594">
    <property type="entry name" value="HATPase_dom"/>
</dbReference>
<dbReference type="PRINTS" id="PR00344">
    <property type="entry name" value="BCTRLSENSOR"/>
</dbReference>
<evidence type="ECO:0000259" key="14">
    <source>
        <dbReference type="PROSITE" id="PS50109"/>
    </source>
</evidence>
<dbReference type="GO" id="GO:0000155">
    <property type="term" value="F:phosphorelay sensor kinase activity"/>
    <property type="evidence" value="ECO:0007669"/>
    <property type="project" value="TreeGrafter"/>
</dbReference>
<comment type="subcellular location">
    <subcellularLocation>
        <location evidence="2">Cell membrane</location>
        <topology evidence="2">Multi-pass membrane protein</topology>
    </subcellularLocation>
</comment>
<evidence type="ECO:0000256" key="11">
    <source>
        <dbReference type="ARBA" id="ARBA00023136"/>
    </source>
</evidence>
<evidence type="ECO:0000313" key="15">
    <source>
        <dbReference type="EMBL" id="VDN48660.1"/>
    </source>
</evidence>
<dbReference type="Proteomes" id="UP000279029">
    <property type="component" value="Chromosome"/>
</dbReference>
<keyword evidence="12" id="KW-0175">Coiled coil</keyword>
<feature type="transmembrane region" description="Helical" evidence="13">
    <location>
        <begin position="158"/>
        <end position="182"/>
    </location>
</feature>
<keyword evidence="16" id="KW-1185">Reference proteome</keyword>
<dbReference type="PANTHER" id="PTHR45453:SF2">
    <property type="entry name" value="HISTIDINE KINASE"/>
    <property type="match status" value="1"/>
</dbReference>
<dbReference type="GO" id="GO:0005886">
    <property type="term" value="C:plasma membrane"/>
    <property type="evidence" value="ECO:0007669"/>
    <property type="project" value="UniProtKB-SubCell"/>
</dbReference>
<comment type="catalytic activity">
    <reaction evidence="1">
        <text>ATP + protein L-histidine = ADP + protein N-phospho-L-histidine.</text>
        <dbReference type="EC" id="2.7.13.3"/>
    </reaction>
</comment>
<evidence type="ECO:0000313" key="16">
    <source>
        <dbReference type="Proteomes" id="UP000279029"/>
    </source>
</evidence>
<organism evidence="15 16">
    <name type="scientific">Petrocella atlantisensis</name>
    <dbReference type="NCBI Taxonomy" id="2173034"/>
    <lineage>
        <taxon>Bacteria</taxon>
        <taxon>Bacillati</taxon>
        <taxon>Bacillota</taxon>
        <taxon>Clostridia</taxon>
        <taxon>Lachnospirales</taxon>
        <taxon>Vallitaleaceae</taxon>
        <taxon>Petrocella</taxon>
    </lineage>
</organism>
<keyword evidence="5" id="KW-0597">Phosphoprotein</keyword>
<feature type="transmembrane region" description="Helical" evidence="13">
    <location>
        <begin position="12"/>
        <end position="31"/>
    </location>
</feature>
<keyword evidence="9 13" id="KW-1133">Transmembrane helix</keyword>
<keyword evidence="8 15" id="KW-0418">Kinase</keyword>
<keyword evidence="4" id="KW-1003">Cell membrane</keyword>
<proteinExistence type="predicted"/>
<dbReference type="FunFam" id="3.30.565.10:FF:000006">
    <property type="entry name" value="Sensor histidine kinase WalK"/>
    <property type="match status" value="1"/>
</dbReference>
<evidence type="ECO:0000256" key="8">
    <source>
        <dbReference type="ARBA" id="ARBA00022777"/>
    </source>
</evidence>
<evidence type="ECO:0000256" key="5">
    <source>
        <dbReference type="ARBA" id="ARBA00022553"/>
    </source>
</evidence>
<keyword evidence="6" id="KW-0808">Transferase</keyword>
<dbReference type="PANTHER" id="PTHR45453">
    <property type="entry name" value="PHOSPHATE REGULON SENSOR PROTEIN PHOR"/>
    <property type="match status" value="1"/>
</dbReference>
<dbReference type="SMART" id="SM00387">
    <property type="entry name" value="HATPase_c"/>
    <property type="match status" value="1"/>
</dbReference>
<dbReference type="GO" id="GO:0004721">
    <property type="term" value="F:phosphoprotein phosphatase activity"/>
    <property type="evidence" value="ECO:0007669"/>
    <property type="project" value="TreeGrafter"/>
</dbReference>
<evidence type="ECO:0000256" key="13">
    <source>
        <dbReference type="SAM" id="Phobius"/>
    </source>
</evidence>
<dbReference type="PROSITE" id="PS50109">
    <property type="entry name" value="HIS_KIN"/>
    <property type="match status" value="1"/>
</dbReference>
<dbReference type="Gene3D" id="3.30.565.10">
    <property type="entry name" value="Histidine kinase-like ATPase, C-terminal domain"/>
    <property type="match status" value="1"/>
</dbReference>
<dbReference type="AlphaFoldDB" id="A0A3P7P532"/>
<evidence type="ECO:0000256" key="12">
    <source>
        <dbReference type="SAM" id="Coils"/>
    </source>
</evidence>
<evidence type="ECO:0000256" key="10">
    <source>
        <dbReference type="ARBA" id="ARBA00023012"/>
    </source>
</evidence>
<feature type="coiled-coil region" evidence="12">
    <location>
        <begin position="216"/>
        <end position="243"/>
    </location>
</feature>
<keyword evidence="11 13" id="KW-0472">Membrane</keyword>
<protein>
    <recommendedName>
        <fullName evidence="3">histidine kinase</fullName>
        <ecNumber evidence="3">2.7.13.3</ecNumber>
    </recommendedName>
</protein>